<evidence type="ECO:0000313" key="1">
    <source>
        <dbReference type="EMBL" id="MCU7380422.1"/>
    </source>
</evidence>
<accession>A0A9J6QY36</accession>
<proteinExistence type="predicted"/>
<sequence length="86" mass="9538">MLGRAMGGKHTCYVCGKEVKWETEYKGYPGNAADDLIPVPAQESALGKLEDGAVVFEISYICPNCKTKNKFRAERHVNLDDTQSSR</sequence>
<dbReference type="EMBL" id="JAOSHN010000010">
    <property type="protein sequence ID" value="MCU7380422.1"/>
    <property type="molecule type" value="Genomic_DNA"/>
</dbReference>
<dbReference type="Proteomes" id="UP001065549">
    <property type="component" value="Unassembled WGS sequence"/>
</dbReference>
<evidence type="ECO:0000313" key="2">
    <source>
        <dbReference type="Proteomes" id="UP001065549"/>
    </source>
</evidence>
<reference evidence="1" key="1">
    <citation type="submission" date="2022-09" db="EMBL/GenBank/DDBJ databases">
        <title>Culturomic study of gut microbiota in children with autism spectrum disorder.</title>
        <authorList>
            <person name="Efimov B.A."/>
            <person name="Chaplin A.V."/>
            <person name="Sokolova S.R."/>
            <person name="Pikina A.P."/>
            <person name="Korzhanova M."/>
            <person name="Belova V."/>
            <person name="Korostin D."/>
        </authorList>
    </citation>
    <scope>NUCLEOTIDE SEQUENCE</scope>
    <source>
        <strain evidence="1">ASD5510</strain>
    </source>
</reference>
<dbReference type="RefSeq" id="WP_148396776.1">
    <property type="nucleotide sequence ID" value="NZ_JAJAGH010000002.1"/>
</dbReference>
<gene>
    <name evidence="1" type="ORF">OBO34_19095</name>
</gene>
<name>A0A9J6QY36_9FIRM</name>
<organism evidence="1 2">
    <name type="scientific">Hominibacterium faecale</name>
    <dbReference type="NCBI Taxonomy" id="2839743"/>
    <lineage>
        <taxon>Bacteria</taxon>
        <taxon>Bacillati</taxon>
        <taxon>Bacillota</taxon>
        <taxon>Clostridia</taxon>
        <taxon>Peptostreptococcales</taxon>
        <taxon>Anaerovoracaceae</taxon>
        <taxon>Hominibacterium</taxon>
    </lineage>
</organism>
<comment type="caution">
    <text evidence="1">The sequence shown here is derived from an EMBL/GenBank/DDBJ whole genome shotgun (WGS) entry which is preliminary data.</text>
</comment>
<dbReference type="AlphaFoldDB" id="A0A9J6QY36"/>
<protein>
    <submittedName>
        <fullName evidence="1">Uncharacterized protein</fullName>
    </submittedName>
</protein>
<keyword evidence="2" id="KW-1185">Reference proteome</keyword>